<dbReference type="EMBL" id="LN734024">
    <property type="protein sequence ID" value="CEP19371.1"/>
    <property type="molecule type" value="Genomic_DNA"/>
</dbReference>
<name>A0A0B7NLA4_9FUNG</name>
<dbReference type="Proteomes" id="UP000054107">
    <property type="component" value="Unassembled WGS sequence"/>
</dbReference>
<dbReference type="AlphaFoldDB" id="A0A0B7NLA4"/>
<gene>
    <name evidence="1" type="primary">PARPA_13686.1 scaffold 47024</name>
</gene>
<sequence>MQQQQIQERIASFALLGKAEVLCNTWRRLQSKSLSILQSIGNIVAQRAATFEQPSTLEQHGVDMARLVYKQTESLESLIRDLGSVIDLFEKVTRDWSQLDLEAARHALKSAARLSAAAETKPVPLSTNSLIQVTSPTAFQVQNMVSRLAYMYKEEFGYKLALFSTLQSNASSQEQMQLLTDHWDAQTHIDTALQEEVCERTKLYKTVKRVLESVD</sequence>
<evidence type="ECO:0000313" key="2">
    <source>
        <dbReference type="Proteomes" id="UP000054107"/>
    </source>
</evidence>
<accession>A0A0B7NLA4</accession>
<keyword evidence="2" id="KW-1185">Reference proteome</keyword>
<dbReference type="Pfam" id="PF15011">
    <property type="entry name" value="CA109-like"/>
    <property type="match status" value="1"/>
</dbReference>
<dbReference type="InterPro" id="IPR029159">
    <property type="entry name" value="CA109-like"/>
</dbReference>
<dbReference type="OrthoDB" id="2265273at2759"/>
<evidence type="ECO:0000313" key="1">
    <source>
        <dbReference type="EMBL" id="CEP19371.1"/>
    </source>
</evidence>
<reference evidence="1 2" key="1">
    <citation type="submission" date="2014-09" db="EMBL/GenBank/DDBJ databases">
        <authorList>
            <person name="Ellenberger Sabrina"/>
        </authorList>
    </citation>
    <scope>NUCLEOTIDE SEQUENCE [LARGE SCALE GENOMIC DNA]</scope>
    <source>
        <strain evidence="1 2">CBS 412.66</strain>
    </source>
</reference>
<organism evidence="1 2">
    <name type="scientific">Parasitella parasitica</name>
    <dbReference type="NCBI Taxonomy" id="35722"/>
    <lineage>
        <taxon>Eukaryota</taxon>
        <taxon>Fungi</taxon>
        <taxon>Fungi incertae sedis</taxon>
        <taxon>Mucoromycota</taxon>
        <taxon>Mucoromycotina</taxon>
        <taxon>Mucoromycetes</taxon>
        <taxon>Mucorales</taxon>
        <taxon>Mucorineae</taxon>
        <taxon>Mucoraceae</taxon>
        <taxon>Parasitella</taxon>
    </lineage>
</organism>
<proteinExistence type="predicted"/>
<protein>
    <submittedName>
        <fullName evidence="1">Uncharacterized protein</fullName>
    </submittedName>
</protein>